<accession>A0A432GD24</accession>
<dbReference type="Proteomes" id="UP000286801">
    <property type="component" value="Unassembled WGS sequence"/>
</dbReference>
<evidence type="ECO:0000313" key="3">
    <source>
        <dbReference type="Proteomes" id="UP000286801"/>
    </source>
</evidence>
<name>A0A432GD24_9DELT</name>
<sequence length="139" mass="15264">MAISALSGRIIEAWGDWTPTFGEHTVTATLSDVKLHKIGECTENVGAKSTVAEDVIIVDIDTDDDGIGNIEDTDDDNDGISDEDEIEACTDPLTFTKTSENEEETGEEREEDNDESSADIEEAWALALYVPRRRARKIS</sequence>
<protein>
    <submittedName>
        <fullName evidence="2">Uncharacterized protein</fullName>
    </submittedName>
</protein>
<feature type="compositionally biased region" description="Acidic residues" evidence="1">
    <location>
        <begin position="101"/>
        <end position="120"/>
    </location>
</feature>
<feature type="region of interest" description="Disordered" evidence="1">
    <location>
        <begin position="63"/>
        <end position="120"/>
    </location>
</feature>
<dbReference type="EMBL" id="QNZL01000014">
    <property type="protein sequence ID" value="RTZ81727.1"/>
    <property type="molecule type" value="Genomic_DNA"/>
</dbReference>
<feature type="compositionally biased region" description="Acidic residues" evidence="1">
    <location>
        <begin position="63"/>
        <end position="88"/>
    </location>
</feature>
<organism evidence="2 3">
    <name type="scientific">SAR324 cluster bacterium</name>
    <dbReference type="NCBI Taxonomy" id="2024889"/>
    <lineage>
        <taxon>Bacteria</taxon>
        <taxon>Deltaproteobacteria</taxon>
        <taxon>SAR324 cluster</taxon>
    </lineage>
</organism>
<comment type="caution">
    <text evidence="2">The sequence shown here is derived from an EMBL/GenBank/DDBJ whole genome shotgun (WGS) entry which is preliminary data.</text>
</comment>
<proteinExistence type="predicted"/>
<gene>
    <name evidence="2" type="ORF">DSY97_00465</name>
</gene>
<reference evidence="2 3" key="1">
    <citation type="submission" date="2018-06" db="EMBL/GenBank/DDBJ databases">
        <title>Combined omics and stable isotope probing to characterize newly discovered Mariana Back-Arc vent microbial communities.</title>
        <authorList>
            <person name="Trembath-Reichert E."/>
            <person name="Huber J.A."/>
        </authorList>
    </citation>
    <scope>NUCLEOTIDE SEQUENCE [LARGE SCALE GENOMIC DNA]</scope>
    <source>
        <strain evidence="2">MAG 63_1</strain>
    </source>
</reference>
<dbReference type="AlphaFoldDB" id="A0A432GD24"/>
<dbReference type="InterPro" id="IPR028974">
    <property type="entry name" value="TSP_type-3_rpt"/>
</dbReference>
<dbReference type="Gene3D" id="4.10.1080.10">
    <property type="entry name" value="TSP type-3 repeat"/>
    <property type="match status" value="1"/>
</dbReference>
<evidence type="ECO:0000256" key="1">
    <source>
        <dbReference type="SAM" id="MobiDB-lite"/>
    </source>
</evidence>
<evidence type="ECO:0000313" key="2">
    <source>
        <dbReference type="EMBL" id="RTZ81727.1"/>
    </source>
</evidence>
<dbReference type="GO" id="GO:0005509">
    <property type="term" value="F:calcium ion binding"/>
    <property type="evidence" value="ECO:0007669"/>
    <property type="project" value="InterPro"/>
</dbReference>